<organism evidence="1 2">
    <name type="scientific">Stylophora pistillata</name>
    <name type="common">Smooth cauliflower coral</name>
    <dbReference type="NCBI Taxonomy" id="50429"/>
    <lineage>
        <taxon>Eukaryota</taxon>
        <taxon>Metazoa</taxon>
        <taxon>Cnidaria</taxon>
        <taxon>Anthozoa</taxon>
        <taxon>Hexacorallia</taxon>
        <taxon>Scleractinia</taxon>
        <taxon>Astrocoeniina</taxon>
        <taxon>Pocilloporidae</taxon>
        <taxon>Stylophora</taxon>
    </lineage>
</organism>
<dbReference type="AlphaFoldDB" id="A0A2B4SBI0"/>
<evidence type="ECO:0000313" key="1">
    <source>
        <dbReference type="EMBL" id="PFX25815.1"/>
    </source>
</evidence>
<evidence type="ECO:0000313" key="2">
    <source>
        <dbReference type="Proteomes" id="UP000225706"/>
    </source>
</evidence>
<proteinExistence type="predicted"/>
<protein>
    <submittedName>
        <fullName evidence="1">Uncharacterized protein</fullName>
    </submittedName>
</protein>
<sequence>MAGQITDLMLLYAYNCGDEKVDTSNIGSFLWLITKCVPERLKKAYECWRDFHSVFSQSRNNVSNACGPYAKAKEDCNEVARAACEGLCDYLEKDNYNPFCAPDFKDPVSDTNQSACMDLYAKLECPIWLIYEEAMECEHEGATKFANEGDHTCSKENKRKRQCLEKRLGTCKTTMKNMDDTVKALEATLTNERLFCNNVSLDTSELHLSVLPLVDCDDEFFYEAEKCAVSFRNTYQTSTAADRQSGVTCRLVY</sequence>
<gene>
    <name evidence="1" type="ORF">AWC38_SpisGene9523</name>
</gene>
<keyword evidence="2" id="KW-1185">Reference proteome</keyword>
<dbReference type="EMBL" id="LSMT01000141">
    <property type="protein sequence ID" value="PFX25815.1"/>
    <property type="molecule type" value="Genomic_DNA"/>
</dbReference>
<dbReference type="OrthoDB" id="5970176at2759"/>
<reference evidence="2" key="1">
    <citation type="journal article" date="2017" name="bioRxiv">
        <title>Comparative analysis of the genomes of Stylophora pistillata and Acropora digitifera provides evidence for extensive differences between species of corals.</title>
        <authorList>
            <person name="Voolstra C.R."/>
            <person name="Li Y."/>
            <person name="Liew Y.J."/>
            <person name="Baumgarten S."/>
            <person name="Zoccola D."/>
            <person name="Flot J.-F."/>
            <person name="Tambutte S."/>
            <person name="Allemand D."/>
            <person name="Aranda M."/>
        </authorList>
    </citation>
    <scope>NUCLEOTIDE SEQUENCE [LARGE SCALE GENOMIC DNA]</scope>
</reference>
<accession>A0A2B4SBI0</accession>
<dbReference type="Proteomes" id="UP000225706">
    <property type="component" value="Unassembled WGS sequence"/>
</dbReference>
<name>A0A2B4SBI0_STYPI</name>
<comment type="caution">
    <text evidence="1">The sequence shown here is derived from an EMBL/GenBank/DDBJ whole genome shotgun (WGS) entry which is preliminary data.</text>
</comment>